<dbReference type="InterPro" id="IPR005693">
    <property type="entry name" value="Mce"/>
</dbReference>
<feature type="domain" description="Mammalian cell entry C-terminal" evidence="3">
    <location>
        <begin position="132"/>
        <end position="303"/>
    </location>
</feature>
<sequence length="367" mass="38781">MARLGAARPWRARLSEQARARAGVIVRLTAFLLVTGFLTLFIGMQIARVGLGGGWHLSATFDDASGLSKGDQVKIAGAPVGRVDGVRVVDGRARVDMTVRDSVRVPSDSEAAIRWRDAMGRRVVYLIPGTSPARMRSGAHIARTRSVVDGSALLDGLAPLTKSLDPKQVNTVLTSLAQALDGNAGGIDRLVGNVDRLSSTIAERRGTLKQMLSDYATVTELIARRDKQISAATDDLVSLSGAFPDDRRLIDDTIVQLAALARTSDAVLAGNGDRLADVIAKLSAFTAGVHRNDETVANVLGSATPKLQHIFSAVDNGRYIEVAVPCLSLAAPPCPYPTRLPGPRESGKPIDSAGALENLMVGGGTWH</sequence>
<feature type="domain" description="Mce/MlaD" evidence="2">
    <location>
        <begin position="54"/>
        <end position="129"/>
    </location>
</feature>
<protein>
    <submittedName>
        <fullName evidence="4">MCE family protein</fullName>
    </submittedName>
</protein>
<organism evidence="4 5">
    <name type="scientific">Actinomadura montaniterrae</name>
    <dbReference type="NCBI Taxonomy" id="1803903"/>
    <lineage>
        <taxon>Bacteria</taxon>
        <taxon>Bacillati</taxon>
        <taxon>Actinomycetota</taxon>
        <taxon>Actinomycetes</taxon>
        <taxon>Streptosporangiales</taxon>
        <taxon>Thermomonosporaceae</taxon>
        <taxon>Actinomadura</taxon>
    </lineage>
</organism>
<keyword evidence="1" id="KW-0812">Transmembrane</keyword>
<dbReference type="InterPro" id="IPR024516">
    <property type="entry name" value="Mce_C"/>
</dbReference>
<dbReference type="Pfam" id="PF02470">
    <property type="entry name" value="MlaD"/>
    <property type="match status" value="1"/>
</dbReference>
<dbReference type="OrthoDB" id="9771725at2"/>
<evidence type="ECO:0000313" key="4">
    <source>
        <dbReference type="EMBL" id="KAB2388011.1"/>
    </source>
</evidence>
<dbReference type="Pfam" id="PF11887">
    <property type="entry name" value="Mce4_CUP1"/>
    <property type="match status" value="1"/>
</dbReference>
<keyword evidence="5" id="KW-1185">Reference proteome</keyword>
<dbReference type="AlphaFoldDB" id="A0A6L3VZJ1"/>
<evidence type="ECO:0000313" key="5">
    <source>
        <dbReference type="Proteomes" id="UP000483004"/>
    </source>
</evidence>
<reference evidence="4 5" key="1">
    <citation type="submission" date="2019-09" db="EMBL/GenBank/DDBJ databases">
        <title>Actinomadura physcomitrii sp. nov., a novel actinomycete isolated from moss [Physcomitrium sphaericum (Ludw) Fuernr].</title>
        <authorList>
            <person name="Liu C."/>
            <person name="Zhuang X."/>
        </authorList>
    </citation>
    <scope>NUCLEOTIDE SEQUENCE [LARGE SCALE GENOMIC DNA]</scope>
    <source>
        <strain evidence="4 5">CYP1-1B</strain>
    </source>
</reference>
<proteinExistence type="predicted"/>
<dbReference type="PANTHER" id="PTHR33371:SF4">
    <property type="entry name" value="INTERMEMBRANE PHOSPHOLIPID TRANSPORT SYSTEM BINDING PROTEIN MLAD"/>
    <property type="match status" value="1"/>
</dbReference>
<evidence type="ECO:0000259" key="2">
    <source>
        <dbReference type="Pfam" id="PF02470"/>
    </source>
</evidence>
<dbReference type="EMBL" id="WBMR01000009">
    <property type="protein sequence ID" value="KAB2388011.1"/>
    <property type="molecule type" value="Genomic_DNA"/>
</dbReference>
<comment type="caution">
    <text evidence="4">The sequence shown here is derived from an EMBL/GenBank/DDBJ whole genome shotgun (WGS) entry which is preliminary data.</text>
</comment>
<dbReference type="InterPro" id="IPR003399">
    <property type="entry name" value="Mce/MlaD"/>
</dbReference>
<dbReference type="RefSeq" id="WP_151538722.1">
    <property type="nucleotide sequence ID" value="NZ_WBMR01000009.1"/>
</dbReference>
<keyword evidence="1" id="KW-0472">Membrane</keyword>
<evidence type="ECO:0000256" key="1">
    <source>
        <dbReference type="SAM" id="Phobius"/>
    </source>
</evidence>
<gene>
    <name evidence="4" type="ORF">F9B16_05440</name>
</gene>
<dbReference type="PANTHER" id="PTHR33371">
    <property type="entry name" value="INTERMEMBRANE PHOSPHOLIPID TRANSPORT SYSTEM BINDING PROTEIN MLAD-RELATED"/>
    <property type="match status" value="1"/>
</dbReference>
<keyword evidence="1" id="KW-1133">Transmembrane helix</keyword>
<dbReference type="InterPro" id="IPR052336">
    <property type="entry name" value="MlaD_Phospholipid_Transporter"/>
</dbReference>
<accession>A0A6L3VZJ1</accession>
<name>A0A6L3VZJ1_9ACTN</name>
<evidence type="ECO:0000259" key="3">
    <source>
        <dbReference type="Pfam" id="PF11887"/>
    </source>
</evidence>
<feature type="transmembrane region" description="Helical" evidence="1">
    <location>
        <begin position="20"/>
        <end position="42"/>
    </location>
</feature>
<dbReference type="Proteomes" id="UP000483004">
    <property type="component" value="Unassembled WGS sequence"/>
</dbReference>
<dbReference type="NCBIfam" id="TIGR00996">
    <property type="entry name" value="Mtu_fam_mce"/>
    <property type="match status" value="1"/>
</dbReference>